<sequence length="192" mass="19628">MLNQAVLLLAFAAASATAEVEVVQAVRIIENIKLHSFAASNVIVARQDAGECRSSAISILGSAPTPAPDVEEAVLSQTESCLWTMHSSLSEDLMEYVTELADWAQGAEGSMEKLLEDCKDHIQVDSAAAAEVCTPAGTILFTGSANSTSTVALETEVPAITGSGNSESAAARGMGMSAIAAAAGLVGAVFLL</sequence>
<dbReference type="Proteomes" id="UP000044602">
    <property type="component" value="Unassembled WGS sequence"/>
</dbReference>
<feature type="signal peptide" evidence="1">
    <location>
        <begin position="1"/>
        <end position="18"/>
    </location>
</feature>
<dbReference type="STRING" id="100787.A0A0G4MNZ9"/>
<keyword evidence="3" id="KW-1185">Reference proteome</keyword>
<dbReference type="EMBL" id="CVQH01023861">
    <property type="protein sequence ID" value="CRK36043.1"/>
    <property type="molecule type" value="Genomic_DNA"/>
</dbReference>
<evidence type="ECO:0000256" key="1">
    <source>
        <dbReference type="SAM" id="SignalP"/>
    </source>
</evidence>
<protein>
    <recommendedName>
        <fullName evidence="4">Infection structure specific protein</fullName>
    </recommendedName>
</protein>
<evidence type="ECO:0008006" key="4">
    <source>
        <dbReference type="Google" id="ProtNLM"/>
    </source>
</evidence>
<evidence type="ECO:0000313" key="2">
    <source>
        <dbReference type="EMBL" id="CRK36043.1"/>
    </source>
</evidence>
<reference evidence="3" key="1">
    <citation type="submission" date="2015-05" db="EMBL/GenBank/DDBJ databases">
        <authorList>
            <person name="Fogelqvist Johan"/>
        </authorList>
    </citation>
    <scope>NUCLEOTIDE SEQUENCE [LARGE SCALE GENOMIC DNA]</scope>
</reference>
<accession>A0A0G4MNZ9</accession>
<feature type="non-terminal residue" evidence="2">
    <location>
        <position position="192"/>
    </location>
</feature>
<gene>
    <name evidence="2" type="ORF">BN1708_006901</name>
</gene>
<organism evidence="2 3">
    <name type="scientific">Verticillium longisporum</name>
    <name type="common">Verticillium dahliae var. longisporum</name>
    <dbReference type="NCBI Taxonomy" id="100787"/>
    <lineage>
        <taxon>Eukaryota</taxon>
        <taxon>Fungi</taxon>
        <taxon>Dikarya</taxon>
        <taxon>Ascomycota</taxon>
        <taxon>Pezizomycotina</taxon>
        <taxon>Sordariomycetes</taxon>
        <taxon>Hypocreomycetidae</taxon>
        <taxon>Glomerellales</taxon>
        <taxon>Plectosphaerellaceae</taxon>
        <taxon>Verticillium</taxon>
    </lineage>
</organism>
<dbReference type="AlphaFoldDB" id="A0A0G4MNZ9"/>
<keyword evidence="1" id="KW-0732">Signal</keyword>
<feature type="chain" id="PRO_5002567549" description="Infection structure specific protein" evidence="1">
    <location>
        <begin position="19"/>
        <end position="192"/>
    </location>
</feature>
<evidence type="ECO:0000313" key="3">
    <source>
        <dbReference type="Proteomes" id="UP000044602"/>
    </source>
</evidence>
<proteinExistence type="predicted"/>
<name>A0A0G4MNZ9_VERLO</name>